<accession>A0A9Q1JF75</accession>
<dbReference type="AlphaFoldDB" id="A0A9Q1JF75"/>
<dbReference type="PANTHER" id="PTHR13316">
    <property type="entry name" value="ZINC FINGER, CCHC DOMAIN CONTAINING 8"/>
    <property type="match status" value="1"/>
</dbReference>
<evidence type="ECO:0000256" key="1">
    <source>
        <dbReference type="SAM" id="MobiDB-lite"/>
    </source>
</evidence>
<name>A0A9Q1JF75_9CARY</name>
<sequence>MSFCLRNSWAAEIPEPDDENLPSGIAIYADEGIKEDKEEGEILEAETVDPPRKMSVKIQGINAPIPQNADERLWAARPSKSECHRNGHTARSNHYSESSSRERYREHSNRDFKDDDPRSLDRACRYPPRSPRFRGSPSDKGKNDPLDSEDSLAYRLYSSYSYNPNRRFSEHGNSSEADGDDYPDYSSRNRDRGDRHRHRSGSKAKQLPTKSSSPFLSAKEKPMILMNS</sequence>
<feature type="region of interest" description="Disordered" evidence="1">
    <location>
        <begin position="61"/>
        <end position="150"/>
    </location>
</feature>
<dbReference type="OrthoDB" id="1750461at2759"/>
<dbReference type="GO" id="GO:0071013">
    <property type="term" value="C:catalytic step 2 spliceosome"/>
    <property type="evidence" value="ECO:0007669"/>
    <property type="project" value="TreeGrafter"/>
</dbReference>
<dbReference type="PANTHER" id="PTHR13316:SF0">
    <property type="entry name" value="ZINC FINGER CCHC DOMAIN-CONTAINING PROTEIN 8"/>
    <property type="match status" value="1"/>
</dbReference>
<comment type="caution">
    <text evidence="2">The sequence shown here is derived from an EMBL/GenBank/DDBJ whole genome shotgun (WGS) entry which is preliminary data.</text>
</comment>
<dbReference type="GO" id="GO:0003723">
    <property type="term" value="F:RNA binding"/>
    <property type="evidence" value="ECO:0007669"/>
    <property type="project" value="TreeGrafter"/>
</dbReference>
<reference evidence="2" key="1">
    <citation type="submission" date="2022-04" db="EMBL/GenBank/DDBJ databases">
        <title>Carnegiea gigantea Genome sequencing and assembly v2.</title>
        <authorList>
            <person name="Copetti D."/>
            <person name="Sanderson M.J."/>
            <person name="Burquez A."/>
            <person name="Wojciechowski M.F."/>
        </authorList>
    </citation>
    <scope>NUCLEOTIDE SEQUENCE</scope>
    <source>
        <strain evidence="2">SGP5-SGP5p</strain>
        <tissue evidence="2">Aerial part</tissue>
    </source>
</reference>
<protein>
    <submittedName>
        <fullName evidence="2">Uncharacterized protein</fullName>
    </submittedName>
</protein>
<proteinExistence type="predicted"/>
<organism evidence="2 3">
    <name type="scientific">Carnegiea gigantea</name>
    <dbReference type="NCBI Taxonomy" id="171969"/>
    <lineage>
        <taxon>Eukaryota</taxon>
        <taxon>Viridiplantae</taxon>
        <taxon>Streptophyta</taxon>
        <taxon>Embryophyta</taxon>
        <taxon>Tracheophyta</taxon>
        <taxon>Spermatophyta</taxon>
        <taxon>Magnoliopsida</taxon>
        <taxon>eudicotyledons</taxon>
        <taxon>Gunneridae</taxon>
        <taxon>Pentapetalae</taxon>
        <taxon>Caryophyllales</taxon>
        <taxon>Cactineae</taxon>
        <taxon>Cactaceae</taxon>
        <taxon>Cactoideae</taxon>
        <taxon>Echinocereeae</taxon>
        <taxon>Carnegiea</taxon>
    </lineage>
</organism>
<dbReference type="EMBL" id="JAKOGI010002676">
    <property type="protein sequence ID" value="KAJ8421547.1"/>
    <property type="molecule type" value="Genomic_DNA"/>
</dbReference>
<evidence type="ECO:0000313" key="2">
    <source>
        <dbReference type="EMBL" id="KAJ8421547.1"/>
    </source>
</evidence>
<keyword evidence="3" id="KW-1185">Reference proteome</keyword>
<feature type="compositionally biased region" description="Basic and acidic residues" evidence="1">
    <location>
        <begin position="99"/>
        <end position="124"/>
    </location>
</feature>
<dbReference type="InterPro" id="IPR052115">
    <property type="entry name" value="NEXT_complex_subunit_ZCCHC8"/>
</dbReference>
<gene>
    <name evidence="2" type="ORF">Cgig2_017394</name>
</gene>
<feature type="region of interest" description="Disordered" evidence="1">
    <location>
        <begin position="162"/>
        <end position="228"/>
    </location>
</feature>
<evidence type="ECO:0000313" key="3">
    <source>
        <dbReference type="Proteomes" id="UP001153076"/>
    </source>
</evidence>
<feature type="compositionally biased region" description="Basic and acidic residues" evidence="1">
    <location>
        <begin position="69"/>
        <end position="85"/>
    </location>
</feature>
<feature type="compositionally biased region" description="Polar residues" evidence="1">
    <location>
        <begin position="163"/>
        <end position="176"/>
    </location>
</feature>
<dbReference type="Proteomes" id="UP001153076">
    <property type="component" value="Unassembled WGS sequence"/>
</dbReference>